<gene>
    <name evidence="1" type="ORF">A4H34_05435</name>
</gene>
<evidence type="ECO:0000313" key="1">
    <source>
        <dbReference type="EMBL" id="OAP86572.1"/>
    </source>
</evidence>
<keyword evidence="2" id="KW-1185">Reference proteome</keyword>
<dbReference type="EMBL" id="LVZK01000001">
    <property type="protein sequence ID" value="OAP86572.1"/>
    <property type="molecule type" value="Genomic_DNA"/>
</dbReference>
<proteinExistence type="predicted"/>
<dbReference type="AlphaFoldDB" id="A0A179B4F1"/>
<organism evidence="1 2">
    <name type="scientific">Peptidiphaga gingivicola</name>
    <dbReference type="NCBI Taxonomy" id="2741497"/>
    <lineage>
        <taxon>Bacteria</taxon>
        <taxon>Bacillati</taxon>
        <taxon>Actinomycetota</taxon>
        <taxon>Actinomycetes</taxon>
        <taxon>Actinomycetales</taxon>
        <taxon>Actinomycetaceae</taxon>
        <taxon>Peptidiphaga</taxon>
    </lineage>
</organism>
<evidence type="ECO:0000313" key="2">
    <source>
        <dbReference type="Proteomes" id="UP000078368"/>
    </source>
</evidence>
<accession>A0A179B4F1</accession>
<name>A0A179B4F1_9ACTO</name>
<dbReference type="Proteomes" id="UP000078368">
    <property type="component" value="Unassembled WGS sequence"/>
</dbReference>
<sequence>MPDPREDEAGLDARTAVVAPRTMPVERAEEAETGLAIPVAPPRAGIVRVPASEDVARTAVVAPRRIPDELGMVARTVTPDRVGKAAEEGVAAARAARTA</sequence>
<reference evidence="1 2" key="1">
    <citation type="submission" date="2016-04" db="EMBL/GenBank/DDBJ databases">
        <title>Peptidophaga gingivicola gen. nov., sp. nov., isolated from human subgingival plaque.</title>
        <authorList>
            <person name="Beall C.J."/>
            <person name="Mokrzan E.M."/>
            <person name="Griffen A.L."/>
            <person name="Leys E.J."/>
        </authorList>
    </citation>
    <scope>NUCLEOTIDE SEQUENCE [LARGE SCALE GENOMIC DNA]</scope>
    <source>
        <strain evidence="1 2">BA112</strain>
    </source>
</reference>
<comment type="caution">
    <text evidence="1">The sequence shown here is derived from an EMBL/GenBank/DDBJ whole genome shotgun (WGS) entry which is preliminary data.</text>
</comment>
<protein>
    <submittedName>
        <fullName evidence="1">Uncharacterized protein</fullName>
    </submittedName>
</protein>